<name>A0A1M6WDL7_9FIRM</name>
<evidence type="ECO:0000256" key="3">
    <source>
        <dbReference type="ARBA" id="ARBA00023163"/>
    </source>
</evidence>
<dbReference type="OrthoDB" id="9816541at2"/>
<dbReference type="SUPFAM" id="SSF48008">
    <property type="entry name" value="GntR ligand-binding domain-like"/>
    <property type="match status" value="1"/>
</dbReference>
<protein>
    <submittedName>
        <fullName evidence="5">FCD domain-containing protein</fullName>
    </submittedName>
</protein>
<dbReference type="EMBL" id="FQZY01000108">
    <property type="protein sequence ID" value="SHK91768.1"/>
    <property type="molecule type" value="Genomic_DNA"/>
</dbReference>
<keyword evidence="2" id="KW-0238">DNA-binding</keyword>
<evidence type="ECO:0000256" key="2">
    <source>
        <dbReference type="ARBA" id="ARBA00023125"/>
    </source>
</evidence>
<dbReference type="PANTHER" id="PTHR43537:SF5">
    <property type="entry name" value="UXU OPERON TRANSCRIPTIONAL REGULATOR"/>
    <property type="match status" value="1"/>
</dbReference>
<evidence type="ECO:0000313" key="6">
    <source>
        <dbReference type="Proteomes" id="UP000184301"/>
    </source>
</evidence>
<evidence type="ECO:0000259" key="4">
    <source>
        <dbReference type="SMART" id="SM00895"/>
    </source>
</evidence>
<keyword evidence="3" id="KW-0804">Transcription</keyword>
<evidence type="ECO:0000256" key="1">
    <source>
        <dbReference type="ARBA" id="ARBA00023015"/>
    </source>
</evidence>
<proteinExistence type="predicted"/>
<dbReference type="InterPro" id="IPR011711">
    <property type="entry name" value="GntR_C"/>
</dbReference>
<evidence type="ECO:0000313" key="5">
    <source>
        <dbReference type="EMBL" id="SHK91768.1"/>
    </source>
</evidence>
<dbReference type="PANTHER" id="PTHR43537">
    <property type="entry name" value="TRANSCRIPTIONAL REGULATOR, GNTR FAMILY"/>
    <property type="match status" value="1"/>
</dbReference>
<dbReference type="GO" id="GO:0003677">
    <property type="term" value="F:DNA binding"/>
    <property type="evidence" value="ECO:0007669"/>
    <property type="project" value="UniProtKB-KW"/>
</dbReference>
<feature type="domain" description="GntR C-terminal" evidence="4">
    <location>
        <begin position="39"/>
        <end position="162"/>
    </location>
</feature>
<keyword evidence="1" id="KW-0805">Transcription regulation</keyword>
<keyword evidence="6" id="KW-1185">Reference proteome</keyword>
<dbReference type="SMART" id="SM00895">
    <property type="entry name" value="FCD"/>
    <property type="match status" value="1"/>
</dbReference>
<reference evidence="5 6" key="1">
    <citation type="submission" date="2016-11" db="EMBL/GenBank/DDBJ databases">
        <authorList>
            <person name="Jaros S."/>
            <person name="Januszkiewicz K."/>
            <person name="Wedrychowicz H."/>
        </authorList>
    </citation>
    <scope>NUCLEOTIDE SEQUENCE [LARGE SCALE GENOMIC DNA]</scope>
    <source>
        <strain evidence="5 6">DSM 15480</strain>
    </source>
</reference>
<dbReference type="AlphaFoldDB" id="A0A1M6WDL7"/>
<sequence length="175" mass="20606">MESIHGKGTYLKSNDLNSLGNRGKGREYKDPFNYRSMVSLLEFRLIIETEAAYYAAKRMTDEHLSNLKIYLEKMQMAVNANDPKTFVHYDMCFHLEIAYSTGNPFIIESLQNVFVEKADYFYMLNENYGYIDGIYYHTLLVKAIEMKDAIKARRTMRNHVQKILEDTFHEEEPTE</sequence>
<dbReference type="Gene3D" id="1.20.120.530">
    <property type="entry name" value="GntR ligand-binding domain-like"/>
    <property type="match status" value="1"/>
</dbReference>
<dbReference type="InterPro" id="IPR008920">
    <property type="entry name" value="TF_FadR/GntR_C"/>
</dbReference>
<dbReference type="STRING" id="1121950.SAMN02745243_03995"/>
<dbReference type="Proteomes" id="UP000184301">
    <property type="component" value="Unassembled WGS sequence"/>
</dbReference>
<dbReference type="Pfam" id="PF07729">
    <property type="entry name" value="FCD"/>
    <property type="match status" value="1"/>
</dbReference>
<accession>A0A1M6WDL7</accession>
<gene>
    <name evidence="5" type="ORF">SAMN02745243_03995</name>
</gene>
<organism evidence="5 6">
    <name type="scientific">Hespellia stercorisuis DSM 15480</name>
    <dbReference type="NCBI Taxonomy" id="1121950"/>
    <lineage>
        <taxon>Bacteria</taxon>
        <taxon>Bacillati</taxon>
        <taxon>Bacillota</taxon>
        <taxon>Clostridia</taxon>
        <taxon>Lachnospirales</taxon>
        <taxon>Lachnospiraceae</taxon>
        <taxon>Hespellia</taxon>
    </lineage>
</organism>